<protein>
    <submittedName>
        <fullName evidence="1">Uncharacterized protein</fullName>
    </submittedName>
</protein>
<accession>A0A136Q8K4</accession>
<proteinExistence type="predicted"/>
<dbReference type="Proteomes" id="UP000070366">
    <property type="component" value="Unassembled WGS sequence"/>
</dbReference>
<dbReference type="PROSITE" id="PS51257">
    <property type="entry name" value="PROKAR_LIPOPROTEIN"/>
    <property type="match status" value="1"/>
</dbReference>
<evidence type="ECO:0000313" key="1">
    <source>
        <dbReference type="EMBL" id="KXK66977.1"/>
    </source>
</evidence>
<dbReference type="EMBL" id="LSZW01000013">
    <property type="protein sequence ID" value="KXK66977.1"/>
    <property type="molecule type" value="Genomic_DNA"/>
</dbReference>
<gene>
    <name evidence="1" type="ORF">HMPREF3293_00153</name>
</gene>
<organism evidence="1 2">
    <name type="scientific">Christensenella minuta</name>
    <dbReference type="NCBI Taxonomy" id="626937"/>
    <lineage>
        <taxon>Bacteria</taxon>
        <taxon>Bacillati</taxon>
        <taxon>Bacillota</taxon>
        <taxon>Clostridia</taxon>
        <taxon>Christensenellales</taxon>
        <taxon>Christensenellaceae</taxon>
        <taxon>Christensenella</taxon>
    </lineage>
</organism>
<sequence>MGKNSRFVPQNWGILSLSCQKTYLCFFLVLENLSFPLVFSAFL</sequence>
<comment type="caution">
    <text evidence="1">The sequence shown here is derived from an EMBL/GenBank/DDBJ whole genome shotgun (WGS) entry which is preliminary data.</text>
</comment>
<dbReference type="AlphaFoldDB" id="A0A136Q8K4"/>
<reference evidence="1 2" key="1">
    <citation type="submission" date="2016-02" db="EMBL/GenBank/DDBJ databases">
        <authorList>
            <person name="Wen L."/>
            <person name="He K."/>
            <person name="Yang H."/>
        </authorList>
    </citation>
    <scope>NUCLEOTIDE SEQUENCE [LARGE SCALE GENOMIC DNA]</scope>
    <source>
        <strain evidence="1 2">DSM 22607</strain>
    </source>
</reference>
<dbReference type="STRING" id="626937.HMPREF3293_00153"/>
<name>A0A136Q8K4_9FIRM</name>
<keyword evidence="2" id="KW-1185">Reference proteome</keyword>
<evidence type="ECO:0000313" key="2">
    <source>
        <dbReference type="Proteomes" id="UP000070366"/>
    </source>
</evidence>